<evidence type="ECO:0000256" key="2">
    <source>
        <dbReference type="SAM" id="Coils"/>
    </source>
</evidence>
<dbReference type="SUPFAM" id="SSF56563">
    <property type="entry name" value="Major capsid protein gp5"/>
    <property type="match status" value="1"/>
</dbReference>
<keyword evidence="3" id="KW-0732">Signal</keyword>
<comment type="subcellular location">
    <subcellularLocation>
        <location evidence="1">Virion</location>
    </subcellularLocation>
</comment>
<sequence>MKKSMMPAMAVAAMIPAAPSSAVLLSGLRNEAADPERLLREVNQKLDSLNGEVKQTAEDALRQAKQAGDVSQETKRQADQLLTEQNTLKQTADKITEQLEGQSAQLLELSQSVAAGAGRGGSAAVMTMGQAALAEGSEQIKAFLDNGAKGSLQIPVNNAVTSASGSGGGLITGDEERAPVNMARRRLRIVNLLSRGRTGSNLVTFRKQVLRTDGTAAIAEGGTYPASSFGWEKSDAKVKKIGAVTNITEETMADADQLQTEIDVELRYGLDLEEEKQILAGDGIGENLHGLIPNATAFAAAAGLPNQTRIDRLRLAVLQVVLADYIPTAFVLNPLDWAAIDLLKDAEGRYIFGNPHAQSTPLLWGKDVVESATMSQNEWLTGDLEMAATYYDRSEAEVLISSEHDQNFVEDMLTMKARKRAALAHKRPAAMVAGDFTFA</sequence>
<dbReference type="Proteomes" id="UP001302666">
    <property type="component" value="Chromosome"/>
</dbReference>
<evidence type="ECO:0000256" key="1">
    <source>
        <dbReference type="ARBA" id="ARBA00004328"/>
    </source>
</evidence>
<dbReference type="NCBIfam" id="TIGR01554">
    <property type="entry name" value="major_cap_HK97"/>
    <property type="match status" value="1"/>
</dbReference>
<dbReference type="EMBL" id="CP136704">
    <property type="protein sequence ID" value="WOI32875.1"/>
    <property type="molecule type" value="Genomic_DNA"/>
</dbReference>
<gene>
    <name evidence="5" type="ORF">R1T40_18355</name>
</gene>
<evidence type="ECO:0000256" key="3">
    <source>
        <dbReference type="SAM" id="SignalP"/>
    </source>
</evidence>
<keyword evidence="6" id="KW-1185">Reference proteome</keyword>
<dbReference type="InterPro" id="IPR054612">
    <property type="entry name" value="Phage_capsid-like_C"/>
</dbReference>
<accession>A0ABZ0HDG2</accession>
<protein>
    <submittedName>
        <fullName evidence="5">Phage major capsid protein</fullName>
    </submittedName>
</protein>
<organism evidence="5 6">
    <name type="scientific">Tritonibacter scottomollicae</name>
    <name type="common">Epibacterium scottomollicae</name>
    <dbReference type="NCBI Taxonomy" id="483013"/>
    <lineage>
        <taxon>Bacteria</taxon>
        <taxon>Pseudomonadati</taxon>
        <taxon>Pseudomonadota</taxon>
        <taxon>Alphaproteobacteria</taxon>
        <taxon>Rhodobacterales</taxon>
        <taxon>Paracoccaceae</taxon>
        <taxon>Tritonibacter</taxon>
    </lineage>
</organism>
<evidence type="ECO:0000313" key="6">
    <source>
        <dbReference type="Proteomes" id="UP001302666"/>
    </source>
</evidence>
<dbReference type="Gene3D" id="3.30.2320.10">
    <property type="entry name" value="hypothetical protein PF0899 domain"/>
    <property type="match status" value="1"/>
</dbReference>
<feature type="signal peptide" evidence="3">
    <location>
        <begin position="1"/>
        <end position="22"/>
    </location>
</feature>
<keyword evidence="2" id="KW-0175">Coiled coil</keyword>
<dbReference type="Pfam" id="PF05065">
    <property type="entry name" value="Phage_capsid"/>
    <property type="match status" value="1"/>
</dbReference>
<evidence type="ECO:0000313" key="5">
    <source>
        <dbReference type="EMBL" id="WOI32875.1"/>
    </source>
</evidence>
<reference evidence="5 6" key="1">
    <citation type="submission" date="2023-10" db="EMBL/GenBank/DDBJ databases">
        <title>Eight complete genome sequences of bacteria isolated from laboratory stock of Giant Kelp gametophytes.</title>
        <authorList>
            <person name="Tolentino B."/>
            <person name="Nuzhdin S."/>
        </authorList>
    </citation>
    <scope>NUCLEOTIDE SEQUENCE [LARGE SCALE GENOMIC DNA]</scope>
    <source>
        <strain evidence="5 6">LC.270.F.C4</strain>
    </source>
</reference>
<proteinExistence type="predicted"/>
<dbReference type="Gene3D" id="3.30.2400.10">
    <property type="entry name" value="Major capsid protein gp5"/>
    <property type="match status" value="1"/>
</dbReference>
<dbReference type="RefSeq" id="WP_317385149.1">
    <property type="nucleotide sequence ID" value="NZ_CP136704.1"/>
</dbReference>
<feature type="coiled-coil region" evidence="2">
    <location>
        <begin position="39"/>
        <end position="98"/>
    </location>
</feature>
<feature type="chain" id="PRO_5045308661" evidence="3">
    <location>
        <begin position="23"/>
        <end position="439"/>
    </location>
</feature>
<evidence type="ECO:0000259" key="4">
    <source>
        <dbReference type="Pfam" id="PF05065"/>
    </source>
</evidence>
<feature type="domain" description="Phage capsid-like C-terminal" evidence="4">
    <location>
        <begin position="180"/>
        <end position="436"/>
    </location>
</feature>
<dbReference type="InterPro" id="IPR024455">
    <property type="entry name" value="Phage_capsid"/>
</dbReference>
<name>A0ABZ0HDG2_TRISK</name>